<dbReference type="Gene3D" id="3.40.50.300">
    <property type="entry name" value="P-loop containing nucleotide triphosphate hydrolases"/>
    <property type="match status" value="1"/>
</dbReference>
<protein>
    <submittedName>
        <fullName evidence="3">DUF2326 domain-containing protein</fullName>
    </submittedName>
</protein>
<dbReference type="Pfam" id="PF10088">
    <property type="entry name" value="DUF2326"/>
    <property type="match status" value="1"/>
</dbReference>
<feature type="coiled-coil region" evidence="1">
    <location>
        <begin position="191"/>
        <end position="277"/>
    </location>
</feature>
<evidence type="ECO:0000313" key="3">
    <source>
        <dbReference type="EMBL" id="MBO1318491.1"/>
    </source>
</evidence>
<evidence type="ECO:0000313" key="4">
    <source>
        <dbReference type="Proteomes" id="UP000664417"/>
    </source>
</evidence>
<keyword evidence="4" id="KW-1185">Reference proteome</keyword>
<feature type="coiled-coil region" evidence="1">
    <location>
        <begin position="402"/>
        <end position="440"/>
    </location>
</feature>
<gene>
    <name evidence="3" type="ORF">J3U88_08485</name>
</gene>
<feature type="domain" description="DUF2326" evidence="2">
    <location>
        <begin position="455"/>
        <end position="595"/>
    </location>
</feature>
<dbReference type="RefSeq" id="WP_207858287.1">
    <property type="nucleotide sequence ID" value="NZ_JAFREP010000006.1"/>
</dbReference>
<organism evidence="3 4">
    <name type="scientific">Acanthopleuribacter pedis</name>
    <dbReference type="NCBI Taxonomy" id="442870"/>
    <lineage>
        <taxon>Bacteria</taxon>
        <taxon>Pseudomonadati</taxon>
        <taxon>Acidobacteriota</taxon>
        <taxon>Holophagae</taxon>
        <taxon>Acanthopleuribacterales</taxon>
        <taxon>Acanthopleuribacteraceae</taxon>
        <taxon>Acanthopleuribacter</taxon>
    </lineage>
</organism>
<dbReference type="EMBL" id="JAFREP010000006">
    <property type="protein sequence ID" value="MBO1318491.1"/>
    <property type="molecule type" value="Genomic_DNA"/>
</dbReference>
<dbReference type="InterPro" id="IPR018760">
    <property type="entry name" value="DUF2326"/>
</dbReference>
<dbReference type="Proteomes" id="UP000664417">
    <property type="component" value="Unassembled WGS sequence"/>
</dbReference>
<evidence type="ECO:0000256" key="1">
    <source>
        <dbReference type="SAM" id="Coils"/>
    </source>
</evidence>
<accession>A0A8J7QCJ4</accession>
<dbReference type="AlphaFoldDB" id="A0A8J7QCJ4"/>
<sequence length="597" mass="70111">MKLSKLYTNQPTFFEPILFESGLNVVLAEIRLPENKKKDTHNLGKTTLGRILDFCFLSKKQNNFFLFKHINVFKGFIFFLEVELPSGTYLTVSRSVENSSKIRFKKHHQCHQDFNLLPDNAWDHRDLPFERAQKMMDGLLDWQAIKPWPFRNILGYQLRTQDDFQEVFHLNKFKGKHIHWKPFLAFLLGFDASLIEKHYQLEEQCKKLEAEEKTINKQLSGTAEELSKIQGMLLIKKDEAKKKQERLDQFNFHNQDLERTEQLVHDLDEEISELNARRYSLKLNQKKIQKSLDEESSLFDTKQASILFQQAGVFFDGQIKRDFDQLVEFNKAITDERQAYLTEEHKQILEEINNLNETLKDLNQKRSLTLSFIKDSDVFNKYRILSDELVELRSDITFFEKQQQHLQELKNYRESIREINNQIEEVRSKIEEDVEKHNQDETSLFSSIRLYFNEIVQAVISRQAVLSVAINRLGHLEFDVAILDQSGNSTSADLGHTYRKLLCIAFDLAILRAHDQTTFPRFVFHDGVFESLDDRKKTNLLKVLRDYVKTGIQPIITLIDSDLPPATRKTAIFDPEDIILTLHDEGDAGRLFKMKAW</sequence>
<name>A0A8J7QCJ4_9BACT</name>
<dbReference type="InterPro" id="IPR027417">
    <property type="entry name" value="P-loop_NTPase"/>
</dbReference>
<proteinExistence type="predicted"/>
<keyword evidence="1" id="KW-0175">Coiled coil</keyword>
<comment type="caution">
    <text evidence="3">The sequence shown here is derived from an EMBL/GenBank/DDBJ whole genome shotgun (WGS) entry which is preliminary data.</text>
</comment>
<reference evidence="3" key="1">
    <citation type="submission" date="2021-03" db="EMBL/GenBank/DDBJ databases">
        <authorList>
            <person name="Wang G."/>
        </authorList>
    </citation>
    <scope>NUCLEOTIDE SEQUENCE</scope>
    <source>
        <strain evidence="3">KCTC 12899</strain>
    </source>
</reference>
<evidence type="ECO:0000259" key="2">
    <source>
        <dbReference type="Pfam" id="PF10088"/>
    </source>
</evidence>